<accession>A0ABY2R4Y4</accession>
<dbReference type="Proteomes" id="UP000306038">
    <property type="component" value="Unassembled WGS sequence"/>
</dbReference>
<name>A0ABY2R4Y4_9FLAO</name>
<evidence type="ECO:0000313" key="2">
    <source>
        <dbReference type="EMBL" id="THV56763.1"/>
    </source>
</evidence>
<organism evidence="2 3">
    <name type="scientific">Chryseobacterium candidae</name>
    <dbReference type="NCBI Taxonomy" id="1978493"/>
    <lineage>
        <taxon>Bacteria</taxon>
        <taxon>Pseudomonadati</taxon>
        <taxon>Bacteroidota</taxon>
        <taxon>Flavobacteriia</taxon>
        <taxon>Flavobacteriales</taxon>
        <taxon>Weeksellaceae</taxon>
        <taxon>Chryseobacterium group</taxon>
        <taxon>Chryseobacterium</taxon>
    </lineage>
</organism>
<protein>
    <recommendedName>
        <fullName evidence="4">Protein SirB1 N-terminal domain-containing protein</fullName>
    </recommendedName>
</protein>
<reference evidence="2 3" key="1">
    <citation type="submission" date="2019-01" db="EMBL/GenBank/DDBJ databases">
        <authorList>
            <person name="B I."/>
            <person name="Ch S."/>
            <person name="Ch V.R."/>
        </authorList>
    </citation>
    <scope>NUCLEOTIDE SEQUENCE [LARGE SCALE GENOMIC DNA]</scope>
    <source>
        <strain evidence="2 3">JC507</strain>
    </source>
</reference>
<gene>
    <name evidence="2" type="ORF">EK417_17460</name>
</gene>
<feature type="region of interest" description="Disordered" evidence="1">
    <location>
        <begin position="1"/>
        <end position="25"/>
    </location>
</feature>
<keyword evidence="3" id="KW-1185">Reference proteome</keyword>
<evidence type="ECO:0008006" key="4">
    <source>
        <dbReference type="Google" id="ProtNLM"/>
    </source>
</evidence>
<feature type="compositionally biased region" description="Basic and acidic residues" evidence="1">
    <location>
        <begin position="401"/>
        <end position="424"/>
    </location>
</feature>
<evidence type="ECO:0000256" key="1">
    <source>
        <dbReference type="SAM" id="MobiDB-lite"/>
    </source>
</evidence>
<evidence type="ECO:0000313" key="3">
    <source>
        <dbReference type="Proteomes" id="UP000306038"/>
    </source>
</evidence>
<dbReference type="EMBL" id="SDLV01000046">
    <property type="protein sequence ID" value="THV56763.1"/>
    <property type="molecule type" value="Genomic_DNA"/>
</dbReference>
<feature type="region of interest" description="Disordered" evidence="1">
    <location>
        <begin position="401"/>
        <end position="434"/>
    </location>
</feature>
<sequence>MPSTYQKSSNSIGQHNTYETQGRSQNDAFLREIDKDMAEVQQMQFREWINNGRNMPYDLPSLSGKAGTGSYYDAFSKLSAMDSENYSLADVNFTVENAFYDNKQDVNKFKSGIQKTAKQLLQKMKERKQDTESNVSKNLMIFEYFSKDIKLNGTTHKAFEYDFKDYMGQKDYSKMFVSKLLKTGSGQCHSMPLYYLILAEAMNTEAYLSLAPNHSYIRFVDDEGTMRNMELTNGMFPTDNAFLESGYIKSEALQNKIYLENLTKKELLGMAYFDLARGYVSKFGYDEFVNKVIDKALELYPNGIAPNMEKANISQVRFANVMKQLGINPEDKRDLQRIGYFPKAVEQLNQINEQFNHIDNLGYAKMPASAYESWLKSLKTEKNKQESEALAEKMRLYQLQKQKERQEQEALKKMQDKKKQEQKPRYIPIDPSKL</sequence>
<proteinExistence type="predicted"/>
<comment type="caution">
    <text evidence="2">The sequence shown here is derived from an EMBL/GenBank/DDBJ whole genome shotgun (WGS) entry which is preliminary data.</text>
</comment>